<evidence type="ECO:0000313" key="9">
    <source>
        <dbReference type="Proteomes" id="UP000750711"/>
    </source>
</evidence>
<reference evidence="8" key="1">
    <citation type="submission" date="2021-03" db="EMBL/GenBank/DDBJ databases">
        <title>Comparative genomics and phylogenomic investigation of the class Geoglossomycetes provide insights into ecological specialization and systematics.</title>
        <authorList>
            <person name="Melie T."/>
            <person name="Pirro S."/>
            <person name="Miller A.N."/>
            <person name="Quandt A."/>
        </authorList>
    </citation>
    <scope>NUCLEOTIDE SEQUENCE</scope>
    <source>
        <strain evidence="8">CAQ_001_2017</strain>
    </source>
</reference>
<dbReference type="InterPro" id="IPR006148">
    <property type="entry name" value="Glc/Gal-6P_isomerase"/>
</dbReference>
<dbReference type="AlphaFoldDB" id="A0A9P8ICY1"/>
<evidence type="ECO:0000256" key="2">
    <source>
        <dbReference type="ARBA" id="ARBA00004961"/>
    </source>
</evidence>
<dbReference type="SUPFAM" id="SSF100950">
    <property type="entry name" value="NagB/RpiA/CoA transferase-like"/>
    <property type="match status" value="1"/>
</dbReference>
<feature type="region of interest" description="Disordered" evidence="6">
    <location>
        <begin position="518"/>
        <end position="594"/>
    </location>
</feature>
<dbReference type="Gene3D" id="3.40.50.1360">
    <property type="match status" value="1"/>
</dbReference>
<comment type="pathway">
    <text evidence="2">Carbohydrate degradation; pentose phosphate pathway; D-ribulose 5-phosphate from D-glucose 6-phosphate (oxidative stage): step 2/3.</text>
</comment>
<dbReference type="PANTHER" id="PTHR11054">
    <property type="entry name" value="6-PHOSPHOGLUCONOLACTONASE"/>
    <property type="match status" value="1"/>
</dbReference>
<proteinExistence type="inferred from homology"/>
<feature type="compositionally biased region" description="Polar residues" evidence="6">
    <location>
        <begin position="431"/>
        <end position="444"/>
    </location>
</feature>
<comment type="catalytic activity">
    <reaction evidence="1">
        <text>6-phospho-D-glucono-1,5-lactone + H2O = 6-phospho-D-gluconate + H(+)</text>
        <dbReference type="Rhea" id="RHEA:12556"/>
        <dbReference type="ChEBI" id="CHEBI:15377"/>
        <dbReference type="ChEBI" id="CHEBI:15378"/>
        <dbReference type="ChEBI" id="CHEBI:57955"/>
        <dbReference type="ChEBI" id="CHEBI:58759"/>
        <dbReference type="EC" id="3.1.1.31"/>
    </reaction>
</comment>
<evidence type="ECO:0000313" key="8">
    <source>
        <dbReference type="EMBL" id="KAH0553011.1"/>
    </source>
</evidence>
<feature type="compositionally biased region" description="Low complexity" evidence="6">
    <location>
        <begin position="387"/>
        <end position="401"/>
    </location>
</feature>
<dbReference type="InterPro" id="IPR039104">
    <property type="entry name" value="6PGL"/>
</dbReference>
<gene>
    <name evidence="8" type="ORF">GP486_006793</name>
</gene>
<keyword evidence="9" id="KW-1185">Reference proteome</keyword>
<accession>A0A9P8ICY1</accession>
<sequence>MGGQPTLYSFSDAGTLATSLRSYVLGAQKAGLDRHGVFKVAVSGGSLPSTLAKALLPQYSTNGDAVQWDKWEIFFADERAVPLESTDSNYKLLKDELLDKLPANGPKPKVHTIDEQHLDDVQELADQYEQALVSSFAAKDSVRLPIFDLLLLGCGPDGHTCSLFPQHELLREADAWVAPIFDSPKPPSQRITLTLPVVTHGLRIAFVATGESKKGIMREIFDKEEGQGLPCSLVNNSGGERVSWFTDQSAAAGVSYPRKSSLSLVLKQDSSVVVPEDPVDRSPLPKPSKDAASSSSRLPAPKIPRLHGDGGGIGEAKRRSMLPQLSPTKGSTALLDAGRRERGGRFDEDADESHNERTLPTSSAYNAVDNMKNPPSLGAAMRHNSKTDASSDSSSGKAEISAGIGIGGREAIVKRSDLMANPLPTDYANLRQRNLPLSKSSSTAAGLGSKPAPSETNVAGSRETTTTSGRARPTRQPTNSIAAMQPEGASHDAANRPGSSIPMSIGAAAALPQSTILTSGRDPTQEKRPASSTSASGAGSALLERSDAKWQHPTNVGHRRIPSTRSARTTLSGKSKELERKEAIPSPSDALSSTHRANAAVIQQKKPAFSTMQQHFTPKKALKAPAAFGLATTARKQANGELISPEVARLQTELLQLHIMHRSSAEVSHAWQQSAESRLRKRFEDVAQKHRKVVALERGMQSQSNLRALKEFSHEGGTGRGLGERIQALGTVIPEIVNVTGAGGKYARLVRGFERWIDRIEQIWEARDHVGRSFNSRGQLDFIESLGDGWRDETAVLSRKLGLWLQELDSVGSSSAGSSLSLALTHCRCLAEGMMQELEVMRGLEREIMARESRWISERVAEIWSETDAESVQVDSASTEKGRRASTSKQGIWRMP</sequence>
<dbReference type="EMBL" id="JAGHQM010001649">
    <property type="protein sequence ID" value="KAH0553011.1"/>
    <property type="molecule type" value="Genomic_DNA"/>
</dbReference>
<feature type="compositionally biased region" description="Low complexity" evidence="6">
    <location>
        <begin position="290"/>
        <end position="299"/>
    </location>
</feature>
<comment type="caution">
    <text evidence="8">The sequence shown here is derived from an EMBL/GenBank/DDBJ whole genome shotgun (WGS) entry which is preliminary data.</text>
</comment>
<dbReference type="CDD" id="cd01400">
    <property type="entry name" value="6PGL"/>
    <property type="match status" value="1"/>
</dbReference>
<feature type="compositionally biased region" description="Low complexity" evidence="6">
    <location>
        <begin position="530"/>
        <end position="541"/>
    </location>
</feature>
<dbReference type="GO" id="GO:0005975">
    <property type="term" value="P:carbohydrate metabolic process"/>
    <property type="evidence" value="ECO:0007669"/>
    <property type="project" value="InterPro"/>
</dbReference>
<feature type="compositionally biased region" description="Basic and acidic residues" evidence="6">
    <location>
        <begin position="337"/>
        <end position="357"/>
    </location>
</feature>
<dbReference type="GO" id="GO:0006098">
    <property type="term" value="P:pentose-phosphate shunt"/>
    <property type="evidence" value="ECO:0007669"/>
    <property type="project" value="InterPro"/>
</dbReference>
<evidence type="ECO:0000256" key="5">
    <source>
        <dbReference type="ARBA" id="ARBA00022801"/>
    </source>
</evidence>
<dbReference type="NCBIfam" id="TIGR01198">
    <property type="entry name" value="pgl"/>
    <property type="match status" value="1"/>
</dbReference>
<dbReference type="EC" id="3.1.1.31" evidence="4"/>
<dbReference type="FunFam" id="3.40.50.1360:FF:000005">
    <property type="entry name" value="6-phosphogluconolactonase"/>
    <property type="match status" value="1"/>
</dbReference>
<feature type="compositionally biased region" description="Polar residues" evidence="6">
    <location>
        <begin position="563"/>
        <end position="573"/>
    </location>
</feature>
<keyword evidence="5" id="KW-0378">Hydrolase</keyword>
<protein>
    <recommendedName>
        <fullName evidence="4">6-phosphogluconolactonase</fullName>
        <ecNumber evidence="4">3.1.1.31</ecNumber>
    </recommendedName>
</protein>
<evidence type="ECO:0000256" key="6">
    <source>
        <dbReference type="SAM" id="MobiDB-lite"/>
    </source>
</evidence>
<dbReference type="GO" id="GO:0017057">
    <property type="term" value="F:6-phosphogluconolactonase activity"/>
    <property type="evidence" value="ECO:0007669"/>
    <property type="project" value="UniProtKB-EC"/>
</dbReference>
<feature type="compositionally biased region" description="Polar residues" evidence="6">
    <location>
        <begin position="454"/>
        <end position="482"/>
    </location>
</feature>
<name>A0A9P8ICY1_9PEZI</name>
<feature type="region of interest" description="Disordered" evidence="6">
    <location>
        <begin position="270"/>
        <end position="401"/>
    </location>
</feature>
<evidence type="ECO:0000256" key="3">
    <source>
        <dbReference type="ARBA" id="ARBA00010662"/>
    </source>
</evidence>
<comment type="similarity">
    <text evidence="3">Belongs to the glucosamine/galactosamine-6-phosphate isomerase family. 6-phosphogluconolactonase subfamily.</text>
</comment>
<evidence type="ECO:0000256" key="4">
    <source>
        <dbReference type="ARBA" id="ARBA00013198"/>
    </source>
</evidence>
<dbReference type="PANTHER" id="PTHR11054:SF0">
    <property type="entry name" value="6-PHOSPHOGLUCONOLACTONASE"/>
    <property type="match status" value="1"/>
</dbReference>
<feature type="region of interest" description="Disordered" evidence="6">
    <location>
        <begin position="871"/>
        <end position="896"/>
    </location>
</feature>
<dbReference type="Pfam" id="PF01182">
    <property type="entry name" value="Glucosamine_iso"/>
    <property type="match status" value="1"/>
</dbReference>
<evidence type="ECO:0000256" key="1">
    <source>
        <dbReference type="ARBA" id="ARBA00000832"/>
    </source>
</evidence>
<dbReference type="InterPro" id="IPR037171">
    <property type="entry name" value="NagB/RpiA_transferase-like"/>
</dbReference>
<organism evidence="8 9">
    <name type="scientific">Trichoglossum hirsutum</name>
    <dbReference type="NCBI Taxonomy" id="265104"/>
    <lineage>
        <taxon>Eukaryota</taxon>
        <taxon>Fungi</taxon>
        <taxon>Dikarya</taxon>
        <taxon>Ascomycota</taxon>
        <taxon>Pezizomycotina</taxon>
        <taxon>Geoglossomycetes</taxon>
        <taxon>Geoglossales</taxon>
        <taxon>Geoglossaceae</taxon>
        <taxon>Trichoglossum</taxon>
    </lineage>
</organism>
<feature type="compositionally biased region" description="Basic and acidic residues" evidence="6">
    <location>
        <begin position="574"/>
        <end position="583"/>
    </location>
</feature>
<evidence type="ECO:0000259" key="7">
    <source>
        <dbReference type="Pfam" id="PF01182"/>
    </source>
</evidence>
<feature type="domain" description="Glucosamine/galactosamine-6-phosphate isomerase" evidence="7">
    <location>
        <begin position="12"/>
        <end position="244"/>
    </location>
</feature>
<dbReference type="Proteomes" id="UP000750711">
    <property type="component" value="Unassembled WGS sequence"/>
</dbReference>
<feature type="region of interest" description="Disordered" evidence="6">
    <location>
        <begin position="431"/>
        <end position="503"/>
    </location>
</feature>
<dbReference type="InterPro" id="IPR005900">
    <property type="entry name" value="6-phosphogluconolactonase_DevB"/>
</dbReference>